<accession>A0A841FJT0</accession>
<dbReference type="PANTHER" id="PTHR40053:SF1">
    <property type="entry name" value="SPORULATION-CONTROL PROTEIN SPO0M"/>
    <property type="match status" value="1"/>
</dbReference>
<dbReference type="InterPro" id="IPR009776">
    <property type="entry name" value="Spore_0_M"/>
</dbReference>
<evidence type="ECO:0000313" key="1">
    <source>
        <dbReference type="EMBL" id="MBB6035203.1"/>
    </source>
</evidence>
<name>A0A841FJT0_9ACTN</name>
<evidence type="ECO:0000313" key="2">
    <source>
        <dbReference type="Proteomes" id="UP000548476"/>
    </source>
</evidence>
<dbReference type="AlphaFoldDB" id="A0A841FJT0"/>
<dbReference type="Proteomes" id="UP000548476">
    <property type="component" value="Unassembled WGS sequence"/>
</dbReference>
<dbReference type="Pfam" id="PF07070">
    <property type="entry name" value="Spo0M"/>
    <property type="match status" value="1"/>
</dbReference>
<proteinExistence type="predicted"/>
<keyword evidence="2" id="KW-1185">Reference proteome</keyword>
<dbReference type="PANTHER" id="PTHR40053">
    <property type="entry name" value="SPORULATION-CONTROL PROTEIN SPO0M"/>
    <property type="match status" value="1"/>
</dbReference>
<protein>
    <submittedName>
        <fullName evidence="1">Sporulation-control protein</fullName>
    </submittedName>
</protein>
<organism evidence="1 2">
    <name type="scientific">Phytomonospora endophytica</name>
    <dbReference type="NCBI Taxonomy" id="714109"/>
    <lineage>
        <taxon>Bacteria</taxon>
        <taxon>Bacillati</taxon>
        <taxon>Actinomycetota</taxon>
        <taxon>Actinomycetes</taxon>
        <taxon>Micromonosporales</taxon>
        <taxon>Micromonosporaceae</taxon>
        <taxon>Phytomonospora</taxon>
    </lineage>
</organism>
<comment type="caution">
    <text evidence="1">The sequence shown here is derived from an EMBL/GenBank/DDBJ whole genome shotgun (WGS) entry which is preliminary data.</text>
</comment>
<sequence length="254" mass="27797">MVFKKMMRALGVGGPSVDTVLDRADTVPGAVLTGQVHIAGGDHAVDIEHVALGLVTRVEVESGDSEYDTTVEFQRAIAGGRFQVAPGQNYSLPFQLQVPWETPVTAVFGQQLHGMTLGVRTELSVAKAVDKGDLDGIAVLPLPSQERVLQGFGSLGFHFKRADLERGQIRGVHQTLPFYQEIEFHPPQHMYGRVNEVELTFVASPQGMSVIIEADKRGGIFHSGHDAIGRFDVTHEQAEKMDWAAQISNWIGRF</sequence>
<gene>
    <name evidence="1" type="ORF">HNR73_003060</name>
</gene>
<dbReference type="RefSeq" id="WP_184788063.1">
    <property type="nucleotide sequence ID" value="NZ_BONT01000006.1"/>
</dbReference>
<reference evidence="1 2" key="1">
    <citation type="submission" date="2020-08" db="EMBL/GenBank/DDBJ databases">
        <title>Genomic Encyclopedia of Type Strains, Phase IV (KMG-IV): sequencing the most valuable type-strain genomes for metagenomic binning, comparative biology and taxonomic classification.</title>
        <authorList>
            <person name="Goeker M."/>
        </authorList>
    </citation>
    <scope>NUCLEOTIDE SEQUENCE [LARGE SCALE GENOMIC DNA]</scope>
    <source>
        <strain evidence="1 2">YIM 65646</strain>
    </source>
</reference>
<dbReference type="EMBL" id="JACHGT010000006">
    <property type="protein sequence ID" value="MBB6035203.1"/>
    <property type="molecule type" value="Genomic_DNA"/>
</dbReference>